<proteinExistence type="predicted"/>
<evidence type="ECO:0000313" key="3">
    <source>
        <dbReference type="Proteomes" id="UP000050509"/>
    </source>
</evidence>
<accession>A0A0P9D2S1</accession>
<organism evidence="2 3">
    <name type="scientific">Kouleothrix aurantiaca</name>
    <dbReference type="NCBI Taxonomy" id="186479"/>
    <lineage>
        <taxon>Bacteria</taxon>
        <taxon>Bacillati</taxon>
        <taxon>Chloroflexota</taxon>
        <taxon>Chloroflexia</taxon>
        <taxon>Chloroflexales</taxon>
        <taxon>Roseiflexineae</taxon>
        <taxon>Roseiflexaceae</taxon>
        <taxon>Kouleothrix</taxon>
    </lineage>
</organism>
<protein>
    <submittedName>
        <fullName evidence="2">Uncharacterized protein</fullName>
    </submittedName>
</protein>
<dbReference type="EMBL" id="LJCR01001859">
    <property type="protein sequence ID" value="KPV49609.1"/>
    <property type="molecule type" value="Genomic_DNA"/>
</dbReference>
<name>A0A0P9D2S1_9CHLR</name>
<feature type="transmembrane region" description="Helical" evidence="1">
    <location>
        <begin position="54"/>
        <end position="72"/>
    </location>
</feature>
<keyword evidence="1" id="KW-1133">Transmembrane helix</keyword>
<evidence type="ECO:0000313" key="2">
    <source>
        <dbReference type="EMBL" id="KPV49609.1"/>
    </source>
</evidence>
<comment type="caution">
    <text evidence="2">The sequence shown here is derived from an EMBL/GenBank/DDBJ whole genome shotgun (WGS) entry which is preliminary data.</text>
</comment>
<keyword evidence="1" id="KW-0812">Transmembrane</keyword>
<reference evidence="2 3" key="1">
    <citation type="submission" date="2015-09" db="EMBL/GenBank/DDBJ databases">
        <title>Draft genome sequence of Kouleothrix aurantiaca JCM 19913.</title>
        <authorList>
            <person name="Hemp J."/>
        </authorList>
    </citation>
    <scope>NUCLEOTIDE SEQUENCE [LARGE SCALE GENOMIC DNA]</scope>
    <source>
        <strain evidence="2 3">COM-B</strain>
    </source>
</reference>
<keyword evidence="3" id="KW-1185">Reference proteome</keyword>
<keyword evidence="1" id="KW-0472">Membrane</keyword>
<evidence type="ECO:0000256" key="1">
    <source>
        <dbReference type="SAM" id="Phobius"/>
    </source>
</evidence>
<dbReference type="AlphaFoldDB" id="A0A0P9D2S1"/>
<gene>
    <name evidence="2" type="ORF">SE17_31640</name>
</gene>
<dbReference type="Proteomes" id="UP000050509">
    <property type="component" value="Unassembled WGS sequence"/>
</dbReference>
<sequence length="82" mass="8265">MIILGALIVLGAALAFLVVGALALFGGANATQGQVVPGFRPDRPGAAERALTLLSVWGPVALIALLCLLAAIKMLQIAIAAF</sequence>